<evidence type="ECO:0000259" key="4">
    <source>
        <dbReference type="PROSITE" id="PS50956"/>
    </source>
</evidence>
<dbReference type="InterPro" id="IPR011008">
    <property type="entry name" value="Dimeric_a/b-barrel"/>
</dbReference>
<dbReference type="PANTHER" id="PTHR30154">
    <property type="entry name" value="LEUCINE-RESPONSIVE REGULATORY PROTEIN"/>
    <property type="match status" value="1"/>
</dbReference>
<dbReference type="GO" id="GO:0043200">
    <property type="term" value="P:response to amino acid"/>
    <property type="evidence" value="ECO:0007669"/>
    <property type="project" value="TreeGrafter"/>
</dbReference>
<dbReference type="OrthoDB" id="6995at2157"/>
<keyword evidence="2" id="KW-0238">DNA-binding</keyword>
<organism evidence="5 6">
    <name type="scientific">Methanoculleus taiwanensis</name>
    <dbReference type="NCBI Taxonomy" id="1550565"/>
    <lineage>
        <taxon>Archaea</taxon>
        <taxon>Methanobacteriati</taxon>
        <taxon>Methanobacteriota</taxon>
        <taxon>Stenosarchaea group</taxon>
        <taxon>Methanomicrobia</taxon>
        <taxon>Methanomicrobiales</taxon>
        <taxon>Methanomicrobiaceae</taxon>
        <taxon>Methanoculleus</taxon>
    </lineage>
</organism>
<evidence type="ECO:0000256" key="3">
    <source>
        <dbReference type="ARBA" id="ARBA00023163"/>
    </source>
</evidence>
<keyword evidence="1" id="KW-0805">Transcription regulation</keyword>
<dbReference type="PRINTS" id="PR00033">
    <property type="entry name" value="HTHASNC"/>
</dbReference>
<dbReference type="Proteomes" id="UP000290932">
    <property type="component" value="Unassembled WGS sequence"/>
</dbReference>
<dbReference type="RefSeq" id="WP_128694573.1">
    <property type="nucleotide sequence ID" value="NZ_LHQS01000003.1"/>
</dbReference>
<feature type="domain" description="HTH asnC-type" evidence="4">
    <location>
        <begin position="1"/>
        <end position="57"/>
    </location>
</feature>
<protein>
    <submittedName>
        <fullName evidence="5">AsnC family transcriptional regulator</fullName>
    </submittedName>
</protein>
<dbReference type="InterPro" id="IPR036388">
    <property type="entry name" value="WH-like_DNA-bd_sf"/>
</dbReference>
<dbReference type="Gene3D" id="3.30.70.920">
    <property type="match status" value="1"/>
</dbReference>
<dbReference type="Gene3D" id="1.10.10.10">
    <property type="entry name" value="Winged helix-like DNA-binding domain superfamily/Winged helix DNA-binding domain"/>
    <property type="match status" value="1"/>
</dbReference>
<evidence type="ECO:0000313" key="6">
    <source>
        <dbReference type="Proteomes" id="UP000290932"/>
    </source>
</evidence>
<dbReference type="SUPFAM" id="SSF54909">
    <property type="entry name" value="Dimeric alpha+beta barrel"/>
    <property type="match status" value="1"/>
</dbReference>
<keyword evidence="6" id="KW-1185">Reference proteome</keyword>
<dbReference type="PROSITE" id="PS50956">
    <property type="entry name" value="HTH_ASNC_2"/>
    <property type="match status" value="1"/>
</dbReference>
<name>A0A498GZ48_9EURY</name>
<dbReference type="Pfam" id="PF01037">
    <property type="entry name" value="AsnC_trans_reg"/>
    <property type="match status" value="1"/>
</dbReference>
<dbReference type="GO" id="GO:0043565">
    <property type="term" value="F:sequence-specific DNA binding"/>
    <property type="evidence" value="ECO:0007669"/>
    <property type="project" value="InterPro"/>
</dbReference>
<dbReference type="InterPro" id="IPR036390">
    <property type="entry name" value="WH_DNA-bd_sf"/>
</dbReference>
<dbReference type="Pfam" id="PF13404">
    <property type="entry name" value="HTH_AsnC-type"/>
    <property type="match status" value="1"/>
</dbReference>
<proteinExistence type="predicted"/>
<comment type="caution">
    <text evidence="5">The sequence shown here is derived from an EMBL/GenBank/DDBJ whole genome shotgun (WGS) entry which is preliminary data.</text>
</comment>
<accession>A0A498GZ48</accession>
<gene>
    <name evidence="5" type="ORF">ABH15_11645</name>
</gene>
<dbReference type="GO" id="GO:0005829">
    <property type="term" value="C:cytosol"/>
    <property type="evidence" value="ECO:0007669"/>
    <property type="project" value="TreeGrafter"/>
</dbReference>
<dbReference type="PANTHER" id="PTHR30154:SF34">
    <property type="entry name" value="TRANSCRIPTIONAL REGULATOR AZLB"/>
    <property type="match status" value="1"/>
</dbReference>
<dbReference type="InterPro" id="IPR019888">
    <property type="entry name" value="Tscrpt_reg_AsnC-like"/>
</dbReference>
<dbReference type="SUPFAM" id="SSF46785">
    <property type="entry name" value="Winged helix' DNA-binding domain"/>
    <property type="match status" value="1"/>
</dbReference>
<dbReference type="EMBL" id="LHQS01000003">
    <property type="protein sequence ID" value="RXE55394.1"/>
    <property type="molecule type" value="Genomic_DNA"/>
</dbReference>
<evidence type="ECO:0000256" key="1">
    <source>
        <dbReference type="ARBA" id="ARBA00023015"/>
    </source>
</evidence>
<dbReference type="SMART" id="SM00344">
    <property type="entry name" value="HTH_ASNC"/>
    <property type="match status" value="1"/>
</dbReference>
<sequence>MDEIDGAIIRELQLDGRMSMAELGGKLGIAPSTVFKRIEKLKNSGTIERFTIVINQKCFEHTLVAFLNVRVTPEEKTDVETFMVNLPSVLELYEVLEPGDFFVKVRVQSITELKREVLIPLSGLPGVKDIQTIISVRKVKEQLQNG</sequence>
<evidence type="ECO:0000256" key="2">
    <source>
        <dbReference type="ARBA" id="ARBA00023125"/>
    </source>
</evidence>
<dbReference type="AlphaFoldDB" id="A0A498GZ48"/>
<keyword evidence="3" id="KW-0804">Transcription</keyword>
<dbReference type="InterPro" id="IPR000485">
    <property type="entry name" value="AsnC-type_HTH_dom"/>
</dbReference>
<dbReference type="InterPro" id="IPR019887">
    <property type="entry name" value="Tscrpt_reg_AsnC/Lrp_C"/>
</dbReference>
<evidence type="ECO:0000313" key="5">
    <source>
        <dbReference type="EMBL" id="RXE55394.1"/>
    </source>
</evidence>
<reference evidence="5 6" key="1">
    <citation type="journal article" date="2015" name="Int. J. Syst. Evol. Microbiol.">
        <title>Methanoculleus taiwanensis sp. nov., a methanogen isolated from deep marine sediment at the deformation front area near Taiwan.</title>
        <authorList>
            <person name="Weng C.Y."/>
            <person name="Chen S.C."/>
            <person name="Lai M.C."/>
            <person name="Wu S.Y."/>
            <person name="Lin S."/>
            <person name="Yang T.F."/>
            <person name="Chen P.C."/>
        </authorList>
    </citation>
    <scope>NUCLEOTIDE SEQUENCE [LARGE SCALE GENOMIC DNA]</scope>
    <source>
        <strain evidence="5 6">CYW4</strain>
    </source>
</reference>